<name>A0A226X9Z9_CABSO</name>
<dbReference type="GO" id="GO:0003700">
    <property type="term" value="F:DNA-binding transcription factor activity"/>
    <property type="evidence" value="ECO:0007669"/>
    <property type="project" value="TreeGrafter"/>
</dbReference>
<dbReference type="Pfam" id="PF00440">
    <property type="entry name" value="TetR_N"/>
    <property type="match status" value="1"/>
</dbReference>
<evidence type="ECO:0000256" key="1">
    <source>
        <dbReference type="ARBA" id="ARBA00023015"/>
    </source>
</evidence>
<organism evidence="6 7">
    <name type="scientific">Caballeronia sordidicola</name>
    <name type="common">Burkholderia sordidicola</name>
    <dbReference type="NCBI Taxonomy" id="196367"/>
    <lineage>
        <taxon>Bacteria</taxon>
        <taxon>Pseudomonadati</taxon>
        <taxon>Pseudomonadota</taxon>
        <taxon>Betaproteobacteria</taxon>
        <taxon>Burkholderiales</taxon>
        <taxon>Burkholderiaceae</taxon>
        <taxon>Caballeronia</taxon>
    </lineage>
</organism>
<dbReference type="Gene3D" id="1.10.357.10">
    <property type="entry name" value="Tetracycline Repressor, domain 2"/>
    <property type="match status" value="1"/>
</dbReference>
<dbReference type="InterPro" id="IPR001647">
    <property type="entry name" value="HTH_TetR"/>
</dbReference>
<evidence type="ECO:0000259" key="5">
    <source>
        <dbReference type="PROSITE" id="PS50977"/>
    </source>
</evidence>
<feature type="domain" description="HTH tetR-type" evidence="5">
    <location>
        <begin position="1"/>
        <end position="58"/>
    </location>
</feature>
<sequence>MQDMLTAAGAVIAERGFDAATMTEIATRAGTSIGAVYQYFTNKNVLAVALRTEYGDRMDQRWSALSEQARIASTPDLAAQLIDLMTGFISEHPAYLALLAASIPSSRSDDDRHRLRQRFAELFAYRRQDLPPADALRIAEVLLQIVKSLVPLYTAAKPKERRLLVDEYKTVVTAYLAERVS</sequence>
<evidence type="ECO:0000313" key="7">
    <source>
        <dbReference type="Proteomes" id="UP000214720"/>
    </source>
</evidence>
<evidence type="ECO:0000256" key="3">
    <source>
        <dbReference type="ARBA" id="ARBA00023163"/>
    </source>
</evidence>
<evidence type="ECO:0000313" key="6">
    <source>
        <dbReference type="EMBL" id="OXC79939.1"/>
    </source>
</evidence>
<feature type="DNA-binding region" description="H-T-H motif" evidence="4">
    <location>
        <begin position="21"/>
        <end position="40"/>
    </location>
</feature>
<dbReference type="SUPFAM" id="SSF46689">
    <property type="entry name" value="Homeodomain-like"/>
    <property type="match status" value="1"/>
</dbReference>
<proteinExistence type="predicted"/>
<dbReference type="PANTHER" id="PTHR30055:SF234">
    <property type="entry name" value="HTH-TYPE TRANSCRIPTIONAL REGULATOR BETI"/>
    <property type="match status" value="1"/>
</dbReference>
<dbReference type="AlphaFoldDB" id="A0A226X9Z9"/>
<dbReference type="InterPro" id="IPR050109">
    <property type="entry name" value="HTH-type_TetR-like_transc_reg"/>
</dbReference>
<dbReference type="PRINTS" id="PR00455">
    <property type="entry name" value="HTHTETR"/>
</dbReference>
<keyword evidence="2 4" id="KW-0238">DNA-binding</keyword>
<dbReference type="EMBL" id="MTHB01000027">
    <property type="protein sequence ID" value="OXC79939.1"/>
    <property type="molecule type" value="Genomic_DNA"/>
</dbReference>
<dbReference type="InterPro" id="IPR041669">
    <property type="entry name" value="TetR_C_15"/>
</dbReference>
<evidence type="ECO:0000256" key="2">
    <source>
        <dbReference type="ARBA" id="ARBA00023125"/>
    </source>
</evidence>
<evidence type="ECO:0000256" key="4">
    <source>
        <dbReference type="PROSITE-ProRule" id="PRU00335"/>
    </source>
</evidence>
<gene>
    <name evidence="6" type="ORF">BSU04_03905</name>
</gene>
<dbReference type="InterPro" id="IPR009057">
    <property type="entry name" value="Homeodomain-like_sf"/>
</dbReference>
<comment type="caution">
    <text evidence="6">The sequence shown here is derived from an EMBL/GenBank/DDBJ whole genome shotgun (WGS) entry which is preliminary data.</text>
</comment>
<reference evidence="7" key="1">
    <citation type="submission" date="2017-01" db="EMBL/GenBank/DDBJ databases">
        <title>Genome Analysis of Deinococcus marmoris KOPRI26562.</title>
        <authorList>
            <person name="Kim J.H."/>
            <person name="Oh H.-M."/>
        </authorList>
    </citation>
    <scope>NUCLEOTIDE SEQUENCE [LARGE SCALE GENOMIC DNA]</scope>
    <source>
        <strain evidence="7">PAMC 26633</strain>
    </source>
</reference>
<dbReference type="Proteomes" id="UP000214720">
    <property type="component" value="Unassembled WGS sequence"/>
</dbReference>
<dbReference type="PROSITE" id="PS50977">
    <property type="entry name" value="HTH_TETR_2"/>
    <property type="match status" value="1"/>
</dbReference>
<dbReference type="Pfam" id="PF17918">
    <property type="entry name" value="TetR_C_15"/>
    <property type="match status" value="1"/>
</dbReference>
<accession>A0A226X9Z9</accession>
<dbReference type="GO" id="GO:0000976">
    <property type="term" value="F:transcription cis-regulatory region binding"/>
    <property type="evidence" value="ECO:0007669"/>
    <property type="project" value="TreeGrafter"/>
</dbReference>
<protein>
    <submittedName>
        <fullName evidence="6">Transcriptional regulator, TetR family</fullName>
    </submittedName>
</protein>
<dbReference type="PANTHER" id="PTHR30055">
    <property type="entry name" value="HTH-TYPE TRANSCRIPTIONAL REGULATOR RUTR"/>
    <property type="match status" value="1"/>
</dbReference>
<keyword evidence="3" id="KW-0804">Transcription</keyword>
<keyword evidence="1" id="KW-0805">Transcription regulation</keyword>